<dbReference type="PANTHER" id="PTHR35008:SF8">
    <property type="entry name" value="ALCOHOL DEHYDROGENASE CYTOCHROME C SUBUNIT"/>
    <property type="match status" value="1"/>
</dbReference>
<evidence type="ECO:0000256" key="10">
    <source>
        <dbReference type="PIRSR" id="PIRSR000018-51"/>
    </source>
</evidence>
<keyword evidence="14" id="KW-1185">Reference proteome</keyword>
<name>A0AA41Z7N6_9HYPH</name>
<protein>
    <submittedName>
        <fullName evidence="13">C-type cytochrome</fullName>
    </submittedName>
</protein>
<dbReference type="PANTHER" id="PTHR35008">
    <property type="entry name" value="BLL4482 PROTEIN-RELATED"/>
    <property type="match status" value="1"/>
</dbReference>
<dbReference type="PIRSF" id="PIRSF000018">
    <property type="entry name" value="Mb_ADH_cyt_c"/>
    <property type="match status" value="1"/>
</dbReference>
<evidence type="ECO:0000256" key="5">
    <source>
        <dbReference type="ARBA" id="ARBA00022729"/>
    </source>
</evidence>
<feature type="domain" description="Cytochrome c" evidence="12">
    <location>
        <begin position="316"/>
        <end position="427"/>
    </location>
</feature>
<feature type="domain" description="Cytochrome c" evidence="12">
    <location>
        <begin position="61"/>
        <end position="164"/>
    </location>
</feature>
<keyword evidence="4 10" id="KW-0479">Metal-binding</keyword>
<dbReference type="AlphaFoldDB" id="A0AA41Z7N6"/>
<dbReference type="GO" id="GO:0009055">
    <property type="term" value="F:electron transfer activity"/>
    <property type="evidence" value="ECO:0007669"/>
    <property type="project" value="InterPro"/>
</dbReference>
<dbReference type="Gene3D" id="1.10.760.10">
    <property type="entry name" value="Cytochrome c-like domain"/>
    <property type="match status" value="3"/>
</dbReference>
<evidence type="ECO:0000256" key="11">
    <source>
        <dbReference type="SAM" id="Phobius"/>
    </source>
</evidence>
<accession>A0AA41Z7N6</accession>
<dbReference type="GO" id="GO:0005506">
    <property type="term" value="F:iron ion binding"/>
    <property type="evidence" value="ECO:0007669"/>
    <property type="project" value="InterPro"/>
</dbReference>
<dbReference type="RefSeq" id="WP_282588371.1">
    <property type="nucleotide sequence ID" value="NZ_JAMOIM010000037.1"/>
</dbReference>
<organism evidence="13 14">
    <name type="scientific">Lichenifustis flavocetrariae</name>
    <dbReference type="NCBI Taxonomy" id="2949735"/>
    <lineage>
        <taxon>Bacteria</taxon>
        <taxon>Pseudomonadati</taxon>
        <taxon>Pseudomonadota</taxon>
        <taxon>Alphaproteobacteria</taxon>
        <taxon>Hyphomicrobiales</taxon>
        <taxon>Lichenihabitantaceae</taxon>
        <taxon>Lichenifustis</taxon>
    </lineage>
</organism>
<dbReference type="InterPro" id="IPR051459">
    <property type="entry name" value="Cytochrome_c-type_DH"/>
</dbReference>
<evidence type="ECO:0000313" key="14">
    <source>
        <dbReference type="Proteomes" id="UP001165667"/>
    </source>
</evidence>
<dbReference type="InterPro" id="IPR014353">
    <property type="entry name" value="Membr-bd_ADH_cyt_c"/>
</dbReference>
<dbReference type="EMBL" id="JAMOIM010000037">
    <property type="protein sequence ID" value="MCW6511993.1"/>
    <property type="molecule type" value="Genomic_DNA"/>
</dbReference>
<dbReference type="Pfam" id="PF13442">
    <property type="entry name" value="Cytochrome_CBB3"/>
    <property type="match status" value="1"/>
</dbReference>
<feature type="binding site" description="covalent" evidence="9">
    <location>
        <position position="356"/>
    </location>
    <ligand>
        <name>heme c</name>
        <dbReference type="ChEBI" id="CHEBI:61717"/>
        <label>3</label>
    </ligand>
</feature>
<comment type="subcellular location">
    <subcellularLocation>
        <location evidence="1">Cell membrane</location>
    </subcellularLocation>
</comment>
<evidence type="ECO:0000256" key="1">
    <source>
        <dbReference type="ARBA" id="ARBA00004236"/>
    </source>
</evidence>
<dbReference type="InterPro" id="IPR036909">
    <property type="entry name" value="Cyt_c-like_dom_sf"/>
</dbReference>
<feature type="transmembrane region" description="Helical" evidence="11">
    <location>
        <begin position="23"/>
        <end position="43"/>
    </location>
</feature>
<feature type="binding site" description="covalent" evidence="9">
    <location>
        <position position="353"/>
    </location>
    <ligand>
        <name>heme c</name>
        <dbReference type="ChEBI" id="CHEBI:61717"/>
        <label>3</label>
    </ligand>
</feature>
<evidence type="ECO:0000256" key="9">
    <source>
        <dbReference type="PIRSR" id="PIRSR000018-50"/>
    </source>
</evidence>
<feature type="binding site" description="axial binding residue" evidence="10">
    <location>
        <position position="357"/>
    </location>
    <ligand>
        <name>heme c</name>
        <dbReference type="ChEBI" id="CHEBI:61717"/>
        <label>3</label>
    </ligand>
    <ligandPart>
        <name>Fe</name>
        <dbReference type="ChEBI" id="CHEBI:18248"/>
    </ligandPart>
</feature>
<gene>
    <name evidence="13" type="ORF">M8523_29010</name>
</gene>
<dbReference type="Pfam" id="PF00034">
    <property type="entry name" value="Cytochrom_C"/>
    <property type="match status" value="1"/>
</dbReference>
<dbReference type="InterPro" id="IPR009056">
    <property type="entry name" value="Cyt_c-like_dom"/>
</dbReference>
<reference evidence="13" key="1">
    <citation type="submission" date="2022-05" db="EMBL/GenBank/DDBJ databases">
        <authorList>
            <person name="Pankratov T."/>
        </authorList>
    </citation>
    <scope>NUCLEOTIDE SEQUENCE</scope>
    <source>
        <strain evidence="13">BP6-180914</strain>
    </source>
</reference>
<proteinExistence type="predicted"/>
<dbReference type="PROSITE" id="PS51007">
    <property type="entry name" value="CYTC"/>
    <property type="match status" value="2"/>
</dbReference>
<feature type="binding site" description="covalent" evidence="9">
    <location>
        <position position="75"/>
    </location>
    <ligand>
        <name>heme c</name>
        <dbReference type="ChEBI" id="CHEBI:61717"/>
        <label>1</label>
    </ligand>
</feature>
<evidence type="ECO:0000313" key="13">
    <source>
        <dbReference type="EMBL" id="MCW6511993.1"/>
    </source>
</evidence>
<keyword evidence="5" id="KW-0732">Signal</keyword>
<sequence length="451" mass="47548">MARAITSSFDEKRIAGRRLCRRLVVGAVALGLLGLAGFAAFAWQPALPEIATPAPSSFALNVVARGAVLAAAGYCSSCHTVPGGQPFGGGYAMKSAFGTIYSTNISPDRETGIGAWSKDAFRRAMHEGVARDGSHLFPAFPYEHFTKISDDDVDAIYAFIMSQKPVHASAQPNALIPPLGIRALQAGWKLLFFRPGRFKPSADHDAQWNRGAYLAEALDHCSACHSPRNLLGAERGGAARYSGAYVDGWFAPPLTAANPSPSPWTSDELHAYLFQGIGQFHGTPAGPMSPAAHSLFVLPQADQNALVRYIASIGGGDARAGSAAAAKGLALQINATSAGRQTDPDARFYVAACASCHYNGTGVINPARPDLALNSAAHLSSPDNLIRVILFGIDTPEGAPGLVMPAFGKGFSDADVARLAAYLRRTRTDQPPWPNLQKTVADIRAQGKGVE</sequence>
<feature type="binding site" description="covalent" evidence="9">
    <location>
        <position position="221"/>
    </location>
    <ligand>
        <name>heme c</name>
        <dbReference type="ChEBI" id="CHEBI:61717"/>
        <label>2</label>
    </ligand>
</feature>
<keyword evidence="8 11" id="KW-0472">Membrane</keyword>
<evidence type="ECO:0000259" key="12">
    <source>
        <dbReference type="PROSITE" id="PS51007"/>
    </source>
</evidence>
<feature type="binding site" description="covalent" evidence="9">
    <location>
        <position position="78"/>
    </location>
    <ligand>
        <name>heme c</name>
        <dbReference type="ChEBI" id="CHEBI:61717"/>
        <label>1</label>
    </ligand>
</feature>
<dbReference type="GO" id="GO:0020037">
    <property type="term" value="F:heme binding"/>
    <property type="evidence" value="ECO:0007669"/>
    <property type="project" value="InterPro"/>
</dbReference>
<evidence type="ECO:0000256" key="8">
    <source>
        <dbReference type="ARBA" id="ARBA00023136"/>
    </source>
</evidence>
<dbReference type="SUPFAM" id="SSF46626">
    <property type="entry name" value="Cytochrome c"/>
    <property type="match status" value="3"/>
</dbReference>
<dbReference type="GO" id="GO:0016614">
    <property type="term" value="F:oxidoreductase activity, acting on CH-OH group of donors"/>
    <property type="evidence" value="ECO:0007669"/>
    <property type="project" value="InterPro"/>
</dbReference>
<dbReference type="GO" id="GO:0005886">
    <property type="term" value="C:plasma membrane"/>
    <property type="evidence" value="ECO:0007669"/>
    <property type="project" value="UniProtKB-SubCell"/>
</dbReference>
<feature type="binding site" description="axial binding residue" evidence="10">
    <location>
        <position position="225"/>
    </location>
    <ligand>
        <name>heme c</name>
        <dbReference type="ChEBI" id="CHEBI:61717"/>
        <label>2</label>
    </ligand>
    <ligandPart>
        <name>Fe</name>
        <dbReference type="ChEBI" id="CHEBI:18248"/>
    </ligandPart>
</feature>
<keyword evidence="2" id="KW-1003">Cell membrane</keyword>
<feature type="binding site" description="covalent" evidence="9">
    <location>
        <position position="224"/>
    </location>
    <ligand>
        <name>heme c</name>
        <dbReference type="ChEBI" id="CHEBI:61717"/>
        <label>2</label>
    </ligand>
</feature>
<keyword evidence="6" id="KW-0677">Repeat</keyword>
<evidence type="ECO:0000256" key="6">
    <source>
        <dbReference type="ARBA" id="ARBA00022737"/>
    </source>
</evidence>
<comment type="caution">
    <text evidence="13">The sequence shown here is derived from an EMBL/GenBank/DDBJ whole genome shotgun (WGS) entry which is preliminary data.</text>
</comment>
<keyword evidence="11" id="KW-1133">Transmembrane helix</keyword>
<evidence type="ECO:0000256" key="7">
    <source>
        <dbReference type="ARBA" id="ARBA00023004"/>
    </source>
</evidence>
<dbReference type="Proteomes" id="UP001165667">
    <property type="component" value="Unassembled WGS sequence"/>
</dbReference>
<feature type="binding site" description="axial binding residue" evidence="10">
    <location>
        <position position="79"/>
    </location>
    <ligand>
        <name>heme c</name>
        <dbReference type="ChEBI" id="CHEBI:61717"/>
        <label>1</label>
    </ligand>
    <ligandPart>
        <name>Fe</name>
        <dbReference type="ChEBI" id="CHEBI:18248"/>
    </ligandPart>
</feature>
<evidence type="ECO:0000256" key="4">
    <source>
        <dbReference type="ARBA" id="ARBA00022723"/>
    </source>
</evidence>
<keyword evidence="7 10" id="KW-0408">Iron</keyword>
<comment type="cofactor">
    <cofactor evidence="9">
        <name>heme c</name>
        <dbReference type="ChEBI" id="CHEBI:61717"/>
    </cofactor>
    <text evidence="9">Binds 3 heme c groups covalently per subunit.</text>
</comment>
<keyword evidence="3 9" id="KW-0349">Heme</keyword>
<keyword evidence="11" id="KW-0812">Transmembrane</keyword>
<evidence type="ECO:0000256" key="2">
    <source>
        <dbReference type="ARBA" id="ARBA00022475"/>
    </source>
</evidence>
<evidence type="ECO:0000256" key="3">
    <source>
        <dbReference type="ARBA" id="ARBA00022617"/>
    </source>
</evidence>